<dbReference type="EC" id="2.9.1.2" evidence="6 20"/>
<proteinExistence type="inferred from homology"/>
<dbReference type="Gene3D" id="3.40.640.10">
    <property type="entry name" value="Type I PLP-dependent aspartate aminotransferase-like (Major domain)"/>
    <property type="match status" value="1"/>
</dbReference>
<name>A0A3Q3WKN1_MOLML</name>
<evidence type="ECO:0000256" key="18">
    <source>
        <dbReference type="ARBA" id="ARBA00032693"/>
    </source>
</evidence>
<keyword evidence="14 20" id="KW-0711">Selenium</keyword>
<feature type="binding site" evidence="21">
    <location>
        <position position="97"/>
    </location>
    <ligand>
        <name>substrate</name>
    </ligand>
</feature>
<feature type="binding site" evidence="21">
    <location>
        <position position="313"/>
    </location>
    <ligand>
        <name>substrate</name>
    </ligand>
</feature>
<reference evidence="23" key="1">
    <citation type="submission" date="2025-08" db="UniProtKB">
        <authorList>
            <consortium name="Ensembl"/>
        </authorList>
    </citation>
    <scope>IDENTIFICATION</scope>
</reference>
<dbReference type="OMA" id="MSHANDY"/>
<evidence type="ECO:0000256" key="16">
    <source>
        <dbReference type="ARBA" id="ARBA00030669"/>
    </source>
</evidence>
<comment type="catalytic activity">
    <reaction evidence="19 20">
        <text>O-phospho-L-seryl-tRNA(Sec) + selenophosphate + H2O = L-selenocysteinyl-tRNA(Sec) + 2 phosphate</text>
        <dbReference type="Rhea" id="RHEA:25041"/>
        <dbReference type="Rhea" id="RHEA-COMP:9743"/>
        <dbReference type="Rhea" id="RHEA-COMP:9947"/>
        <dbReference type="ChEBI" id="CHEBI:15377"/>
        <dbReference type="ChEBI" id="CHEBI:16144"/>
        <dbReference type="ChEBI" id="CHEBI:43474"/>
        <dbReference type="ChEBI" id="CHEBI:78551"/>
        <dbReference type="ChEBI" id="CHEBI:78573"/>
        <dbReference type="EC" id="2.9.1.2"/>
    </reaction>
</comment>
<keyword evidence="9 20" id="KW-0820">tRNA-binding</keyword>
<dbReference type="GO" id="GO:0000049">
    <property type="term" value="F:tRNA binding"/>
    <property type="evidence" value="ECO:0007669"/>
    <property type="project" value="UniProtKB-UniRule"/>
</dbReference>
<protein>
    <recommendedName>
        <fullName evidence="7 20">O-phosphoseryl-tRNA(Sec) selenium transferase</fullName>
        <ecNumber evidence="6 20">2.9.1.2</ecNumber>
    </recommendedName>
    <alternativeName>
        <fullName evidence="16 20">Selenocysteine synthase</fullName>
    </alternativeName>
    <alternativeName>
        <fullName evidence="17 20">Selenocysteinyl-tRNA(Sec) synthase</fullName>
    </alternativeName>
    <alternativeName>
        <fullName evidence="18 20">Sep-tRNA:Sec-tRNA synthase</fullName>
    </alternativeName>
</protein>
<dbReference type="Ensembl" id="ENSMMOT00000015767.1">
    <property type="protein sequence ID" value="ENSMMOP00000015513.1"/>
    <property type="gene ID" value="ENSMMOG00000011829.1"/>
</dbReference>
<evidence type="ECO:0000256" key="5">
    <source>
        <dbReference type="ARBA" id="ARBA00007037"/>
    </source>
</evidence>
<dbReference type="InterPro" id="IPR019872">
    <property type="entry name" value="Sec-tRNA_Se_transferase"/>
</dbReference>
<comment type="function">
    <text evidence="2 20">Converts O-phosphoseryl-tRNA(Sec) to selenocysteinyl-tRNA(Sec) required for selenoprotein biosynthesis.</text>
</comment>
<feature type="modified residue" description="N6-(pyridoxal phosphate)lysine" evidence="22">
    <location>
        <position position="284"/>
    </location>
</feature>
<keyword evidence="12 20" id="KW-0663">Pyridoxal phosphate</keyword>
<evidence type="ECO:0000256" key="6">
    <source>
        <dbReference type="ARBA" id="ARBA00012464"/>
    </source>
</evidence>
<evidence type="ECO:0000256" key="22">
    <source>
        <dbReference type="PIRSR" id="PIRSR017689-50"/>
    </source>
</evidence>
<evidence type="ECO:0000256" key="3">
    <source>
        <dbReference type="ARBA" id="ARBA00004496"/>
    </source>
</evidence>
<feature type="binding site" evidence="21">
    <location>
        <position position="463"/>
    </location>
    <ligand>
        <name>tRNA</name>
        <dbReference type="ChEBI" id="CHEBI:17843"/>
    </ligand>
</feature>
<comment type="similarity">
    <text evidence="5 20">Belongs to the SepSecS family.</text>
</comment>
<dbReference type="SUPFAM" id="SSF53383">
    <property type="entry name" value="PLP-dependent transferases"/>
    <property type="match status" value="1"/>
</dbReference>
<evidence type="ECO:0000256" key="20">
    <source>
        <dbReference type="PIRNR" id="PIRNR017689"/>
    </source>
</evidence>
<sequence>MNSENFGLSEKIVSPSYVRQGSQARRSHEQLIRRLLEQGKCPEEGWSESTIELFLSELALMDSNNFLGNCGVGEREGRVASSLVARRHYRLIHGIGRSGDIAAIQPKAAGSSLLNKLTNSVVLDVLKLSGVRSVTSCFVVPMATGMSLTLCFLTLRHRRPKARYIIWPRIDQKSCFKAMITAGFEPVVVENVLEGDELRTNLDAVERKIEELGAEKILCVHSTTSCFAPRVPDRLEELATVCAKHDVPHVVNNAYGVQSSKCMHLIQQGARVGRIDAFVQSLDKNFMVPVGGAIIAGFDEAFIQEISKMYPGRASASPSLDVLITLLTLGACGYKRLLSERKEVYSFLAQELESLASAHGERLLHTPHNPISLAMSLDGVQAESDKAVTHLGSMLFTRQVSGARVVPLGKEQTINGHTFRGFMSHSEAYPCPYLNAASAVGIARQDVALCIKRLDKCLKSLKKEGDAAKSSQEDTAGE</sequence>
<keyword evidence="13 20" id="KW-0648">Protein biosynthesis</keyword>
<evidence type="ECO:0000256" key="8">
    <source>
        <dbReference type="ARBA" id="ARBA00022490"/>
    </source>
</evidence>
<dbReference type="FunFam" id="3.40.640.10:FF:000070">
    <property type="entry name" value="O-phosphoseryl-tRNA(Sec) selenium transferase"/>
    <property type="match status" value="1"/>
</dbReference>
<evidence type="ECO:0000256" key="13">
    <source>
        <dbReference type="ARBA" id="ARBA00022917"/>
    </source>
</evidence>
<feature type="binding site" evidence="21">
    <location>
        <position position="398"/>
    </location>
    <ligand>
        <name>tRNA</name>
        <dbReference type="ChEBI" id="CHEBI:17843"/>
    </ligand>
</feature>
<evidence type="ECO:0000313" key="23">
    <source>
        <dbReference type="Ensembl" id="ENSMMOP00000015513.1"/>
    </source>
</evidence>
<comment type="pathway">
    <text evidence="4 20">Aminoacyl-tRNA biosynthesis; selenocysteinyl-tRNA(Sec) biosynthesis; selenocysteinyl-tRNA(Sec) from L-seryl-tRNA(Sec) (archaeal/eukaryal route): step 2/2.</text>
</comment>
<keyword evidence="24" id="KW-1185">Reference proteome</keyword>
<comment type="subcellular location">
    <subcellularLocation>
        <location evidence="3 20">Cytoplasm</location>
    </subcellularLocation>
</comment>
<dbReference type="InterPro" id="IPR015424">
    <property type="entry name" value="PyrdxlP-dep_Trfase"/>
</dbReference>
<evidence type="ECO:0000256" key="4">
    <source>
        <dbReference type="ARBA" id="ARBA00004822"/>
    </source>
</evidence>
<evidence type="ECO:0000256" key="7">
    <source>
        <dbReference type="ARBA" id="ARBA00021963"/>
    </source>
</evidence>
<comment type="subunit">
    <text evidence="15">Homotetramer formed by a catalytic dimer and a non-catalytic dimer serving as a binding platform that orients tRNASec for catalysis. Each tetramer binds the CCA ends of two tRNAs which point to the active sites of the catalytic dimer.</text>
</comment>
<keyword evidence="11 20" id="KW-0694">RNA-binding</keyword>
<evidence type="ECO:0000256" key="1">
    <source>
        <dbReference type="ARBA" id="ARBA00001933"/>
    </source>
</evidence>
<dbReference type="InterPro" id="IPR015421">
    <property type="entry name" value="PyrdxlP-dep_Trfase_major"/>
</dbReference>
<dbReference type="GO" id="GO:0001717">
    <property type="term" value="P:conversion of seryl-tRNAsec to selenocys-tRNAsec"/>
    <property type="evidence" value="ECO:0007669"/>
    <property type="project" value="UniProtKB-UniRule"/>
</dbReference>
<comment type="cofactor">
    <cofactor evidence="1 20 22">
        <name>pyridoxal 5'-phosphate</name>
        <dbReference type="ChEBI" id="CHEBI:597326"/>
    </cofactor>
</comment>
<dbReference type="PANTHER" id="PTHR12944:SF2">
    <property type="entry name" value="O-PHOSPHOSERYL-TRNA(SEC) SELENIUM TRANSFERASE"/>
    <property type="match status" value="1"/>
</dbReference>
<accession>A0A3Q3WKN1</accession>
<dbReference type="AlphaFoldDB" id="A0A3Q3WKN1"/>
<keyword evidence="10 20" id="KW-0808">Transferase</keyword>
<dbReference type="Pfam" id="PF05889">
    <property type="entry name" value="SepSecS"/>
    <property type="match status" value="1"/>
</dbReference>
<feature type="binding site" evidence="21">
    <location>
        <position position="271"/>
    </location>
    <ligand>
        <name>tRNA</name>
        <dbReference type="ChEBI" id="CHEBI:17843"/>
    </ligand>
</feature>
<dbReference type="UniPathway" id="UPA00906">
    <property type="reaction ID" value="UER00898"/>
</dbReference>
<dbReference type="NCBIfam" id="TIGR03531">
    <property type="entry name" value="selenium_SpcS"/>
    <property type="match status" value="1"/>
</dbReference>
<dbReference type="GO" id="GO:0001514">
    <property type="term" value="P:selenocysteine incorporation"/>
    <property type="evidence" value="ECO:0007669"/>
    <property type="project" value="TreeGrafter"/>
</dbReference>
<reference evidence="23" key="2">
    <citation type="submission" date="2025-09" db="UniProtKB">
        <authorList>
            <consortium name="Ensembl"/>
        </authorList>
    </citation>
    <scope>IDENTIFICATION</scope>
</reference>
<dbReference type="PIRSF" id="PIRSF017689">
    <property type="entry name" value="SepSecS"/>
    <property type="match status" value="1"/>
</dbReference>
<evidence type="ECO:0000256" key="10">
    <source>
        <dbReference type="ARBA" id="ARBA00022679"/>
    </source>
</evidence>
<evidence type="ECO:0000256" key="11">
    <source>
        <dbReference type="ARBA" id="ARBA00022884"/>
    </source>
</evidence>
<evidence type="ECO:0000256" key="21">
    <source>
        <dbReference type="PIRSR" id="PIRSR017689-1"/>
    </source>
</evidence>
<dbReference type="InterPro" id="IPR008829">
    <property type="entry name" value="SepSecS/SepCysS"/>
</dbReference>
<dbReference type="Proteomes" id="UP000261620">
    <property type="component" value="Unplaced"/>
</dbReference>
<evidence type="ECO:0000256" key="9">
    <source>
        <dbReference type="ARBA" id="ARBA00022555"/>
    </source>
</evidence>
<feature type="site" description="May act as a substrate filter by repelling compounds with a negatively charged alpha-carboxylate" evidence="22">
    <location>
        <position position="74"/>
    </location>
</feature>
<feature type="binding site" evidence="21">
    <location>
        <position position="105"/>
    </location>
    <ligand>
        <name>substrate</name>
    </ligand>
</feature>
<dbReference type="PANTHER" id="PTHR12944">
    <property type="entry name" value="SOLUBLE LIVER ANTIGEN/LIVER PANCREAS ANTIGEN"/>
    <property type="match status" value="1"/>
</dbReference>
<evidence type="ECO:0000256" key="17">
    <source>
        <dbReference type="ARBA" id="ARBA00032048"/>
    </source>
</evidence>
<organism evidence="23 24">
    <name type="scientific">Mola mola</name>
    <name type="common">Ocean sunfish</name>
    <name type="synonym">Tetraodon mola</name>
    <dbReference type="NCBI Taxonomy" id="94237"/>
    <lineage>
        <taxon>Eukaryota</taxon>
        <taxon>Metazoa</taxon>
        <taxon>Chordata</taxon>
        <taxon>Craniata</taxon>
        <taxon>Vertebrata</taxon>
        <taxon>Euteleostomi</taxon>
        <taxon>Actinopterygii</taxon>
        <taxon>Neopterygii</taxon>
        <taxon>Teleostei</taxon>
        <taxon>Neoteleostei</taxon>
        <taxon>Acanthomorphata</taxon>
        <taxon>Eupercaria</taxon>
        <taxon>Tetraodontiformes</taxon>
        <taxon>Molidae</taxon>
        <taxon>Mola</taxon>
    </lineage>
</organism>
<evidence type="ECO:0000313" key="24">
    <source>
        <dbReference type="Proteomes" id="UP000261620"/>
    </source>
</evidence>
<keyword evidence="8 20" id="KW-0963">Cytoplasm</keyword>
<dbReference type="GO" id="GO:0005737">
    <property type="term" value="C:cytoplasm"/>
    <property type="evidence" value="ECO:0007669"/>
    <property type="project" value="UniProtKB-SubCell"/>
</dbReference>
<dbReference type="GO" id="GO:0098621">
    <property type="term" value="F:O-phosphoseryl-tRNA(Sec) selenium transferase activity"/>
    <property type="evidence" value="ECO:0007669"/>
    <property type="project" value="UniProtKB-EC"/>
</dbReference>
<evidence type="ECO:0000256" key="2">
    <source>
        <dbReference type="ARBA" id="ARBA00002552"/>
    </source>
</evidence>
<evidence type="ECO:0000256" key="19">
    <source>
        <dbReference type="ARBA" id="ARBA00048808"/>
    </source>
</evidence>
<evidence type="ECO:0000256" key="12">
    <source>
        <dbReference type="ARBA" id="ARBA00022898"/>
    </source>
</evidence>
<dbReference type="STRING" id="94237.ENSMMOP00000015513"/>
<evidence type="ECO:0000256" key="15">
    <source>
        <dbReference type="ARBA" id="ARBA00026053"/>
    </source>
</evidence>
<feature type="binding site" evidence="21">
    <location>
        <position position="75"/>
    </location>
    <ligand>
        <name>pyridoxal 5'-phosphate</name>
        <dbReference type="ChEBI" id="CHEBI:597326"/>
    </ligand>
</feature>
<evidence type="ECO:0000256" key="14">
    <source>
        <dbReference type="ARBA" id="ARBA00023266"/>
    </source>
</evidence>
<feature type="binding site" evidence="21">
    <location>
        <position position="98"/>
    </location>
    <ligand>
        <name>substrate</name>
    </ligand>
</feature>